<feature type="compositionally biased region" description="Basic residues" evidence="1">
    <location>
        <begin position="48"/>
        <end position="58"/>
    </location>
</feature>
<keyword evidence="3" id="KW-1185">Reference proteome</keyword>
<evidence type="ECO:0000313" key="3">
    <source>
        <dbReference type="Proteomes" id="UP000299102"/>
    </source>
</evidence>
<evidence type="ECO:0000256" key="1">
    <source>
        <dbReference type="SAM" id="MobiDB-lite"/>
    </source>
</evidence>
<gene>
    <name evidence="2" type="ORF">EVAR_3975_1</name>
</gene>
<feature type="compositionally biased region" description="Basic and acidic residues" evidence="1">
    <location>
        <begin position="65"/>
        <end position="81"/>
    </location>
</feature>
<feature type="compositionally biased region" description="Basic and acidic residues" evidence="1">
    <location>
        <begin position="34"/>
        <end position="47"/>
    </location>
</feature>
<reference evidence="2 3" key="1">
    <citation type="journal article" date="2019" name="Commun. Biol.">
        <title>The bagworm genome reveals a unique fibroin gene that provides high tensile strength.</title>
        <authorList>
            <person name="Kono N."/>
            <person name="Nakamura H."/>
            <person name="Ohtoshi R."/>
            <person name="Tomita M."/>
            <person name="Numata K."/>
            <person name="Arakawa K."/>
        </authorList>
    </citation>
    <scope>NUCLEOTIDE SEQUENCE [LARGE SCALE GENOMIC DNA]</scope>
</reference>
<name>A0A4C1SRN4_EUMVA</name>
<evidence type="ECO:0000313" key="2">
    <source>
        <dbReference type="EMBL" id="GBP04645.1"/>
    </source>
</evidence>
<sequence>MESSRPRRIAGSHKRRARRRPLTLRSFRSAIPKIRNDFRETGRESNRHSLRFREKKRGLPATKWSRVDRDVLPVLTKEKGAPRSSESTRPPSRSRAANRRNKSAVRGQPDVSPLPRDSLRQIYVHLIRPGCHF</sequence>
<protein>
    <submittedName>
        <fullName evidence="2">Uncharacterized protein</fullName>
    </submittedName>
</protein>
<organism evidence="2 3">
    <name type="scientific">Eumeta variegata</name>
    <name type="common">Bagworm moth</name>
    <name type="synonym">Eumeta japonica</name>
    <dbReference type="NCBI Taxonomy" id="151549"/>
    <lineage>
        <taxon>Eukaryota</taxon>
        <taxon>Metazoa</taxon>
        <taxon>Ecdysozoa</taxon>
        <taxon>Arthropoda</taxon>
        <taxon>Hexapoda</taxon>
        <taxon>Insecta</taxon>
        <taxon>Pterygota</taxon>
        <taxon>Neoptera</taxon>
        <taxon>Endopterygota</taxon>
        <taxon>Lepidoptera</taxon>
        <taxon>Glossata</taxon>
        <taxon>Ditrysia</taxon>
        <taxon>Tineoidea</taxon>
        <taxon>Psychidae</taxon>
        <taxon>Oiketicinae</taxon>
        <taxon>Eumeta</taxon>
    </lineage>
</organism>
<feature type="compositionally biased region" description="Basic residues" evidence="1">
    <location>
        <begin position="1"/>
        <end position="22"/>
    </location>
</feature>
<dbReference type="Proteomes" id="UP000299102">
    <property type="component" value="Unassembled WGS sequence"/>
</dbReference>
<dbReference type="AlphaFoldDB" id="A0A4C1SRN4"/>
<feature type="compositionally biased region" description="Low complexity" evidence="1">
    <location>
        <begin position="82"/>
        <end position="95"/>
    </location>
</feature>
<feature type="region of interest" description="Disordered" evidence="1">
    <location>
        <begin position="1"/>
        <end position="116"/>
    </location>
</feature>
<accession>A0A4C1SRN4</accession>
<comment type="caution">
    <text evidence="2">The sequence shown here is derived from an EMBL/GenBank/DDBJ whole genome shotgun (WGS) entry which is preliminary data.</text>
</comment>
<proteinExistence type="predicted"/>
<dbReference type="EMBL" id="BGZK01000014">
    <property type="protein sequence ID" value="GBP04645.1"/>
    <property type="molecule type" value="Genomic_DNA"/>
</dbReference>